<feature type="domain" description="PucR C-terminal helix-turn-helix" evidence="4">
    <location>
        <begin position="508"/>
        <end position="566"/>
    </location>
</feature>
<dbReference type="HOGENOM" id="CLU_017436_3_0_11"/>
<dbReference type="InParanoid" id="A0LVE5"/>
<dbReference type="Gene3D" id="1.10.10.2840">
    <property type="entry name" value="PucR C-terminal helix-turn-helix domain"/>
    <property type="match status" value="1"/>
</dbReference>
<evidence type="ECO:0000313" key="6">
    <source>
        <dbReference type="EMBL" id="ABK53405.1"/>
    </source>
</evidence>
<dbReference type="EMBL" id="CP000481">
    <property type="protein sequence ID" value="ABK53405.1"/>
    <property type="molecule type" value="Genomic_DNA"/>
</dbReference>
<dbReference type="PANTHER" id="PTHR33744:SF1">
    <property type="entry name" value="DNA-BINDING TRANSCRIPTIONAL ACTIVATOR ADER"/>
    <property type="match status" value="1"/>
</dbReference>
<accession>A0LVE5</accession>
<gene>
    <name evidence="6" type="ordered locus">Acel_1633</name>
</gene>
<sequence>MCESTVRSSDQQSDRMSSDIVTSRNAERAAPDGVSPITRMTLTVAELLEHDVMRSASIVAGRGGLERGIACLNVMSVPDIVRWTRRDEFLLATGYPLPRDPDEFSGLVEQLSERGLAGLGVKLDQYMSNLAPKVLATADRLNFPVIIIPHETALDEVLSQAFTIIVNRQALALKLTHDFHHRLLTVALTGGGLALLVKELSDMLGGAAVAIVDRAGSVRAISDDRASFEQAGLLRSDGCIAIERLLDASSPTSSDAPWSVAKISAGGLEHGYVIAVDGSQRRLPFVRTTAVEQAALVAALEITRELAVASVERHFASNALHDLVTGGSAGGVDSVAYATTFGWNLNRTVSVIVARQHELPGAIDLHPRARELAALRVVNQWTSLVRNHDSAAAAAGFAAELVAVVDAGKAEHIARMVRNELVTTGLGNFSVGISGPGTAPDQIPRLYQEARVALAVGNRLTGAGAVTSYSRLGIYRLLCNVGPDDLRSFVIETLGPLLRLPQPSRSDLLTTLSALLENRCNVAETARTLHYHYNTMRYRVAKLEHLLGPFIDDAEASMRISVALRLLEMDEILGSLNASDGSESSSHGRQHAAARQPKAIA</sequence>
<dbReference type="eggNOG" id="COG2508">
    <property type="taxonomic scope" value="Bacteria"/>
</dbReference>
<feature type="compositionally biased region" description="Polar residues" evidence="2">
    <location>
        <begin position="578"/>
        <end position="587"/>
    </location>
</feature>
<dbReference type="PANTHER" id="PTHR33744">
    <property type="entry name" value="CARBOHYDRATE DIACID REGULATOR"/>
    <property type="match status" value="1"/>
</dbReference>
<feature type="region of interest" description="Disordered" evidence="2">
    <location>
        <begin position="578"/>
        <end position="601"/>
    </location>
</feature>
<dbReference type="AlphaFoldDB" id="A0LVE5"/>
<keyword evidence="7" id="KW-1185">Reference proteome</keyword>
<dbReference type="KEGG" id="ace:Acel_1633"/>
<comment type="similarity">
    <text evidence="1">Belongs to the CdaR family.</text>
</comment>
<dbReference type="InterPro" id="IPR012914">
    <property type="entry name" value="PucR_dom"/>
</dbReference>
<dbReference type="InterPro" id="IPR051448">
    <property type="entry name" value="CdaR-like_regulators"/>
</dbReference>
<evidence type="ECO:0000259" key="3">
    <source>
        <dbReference type="Pfam" id="PF07905"/>
    </source>
</evidence>
<evidence type="ECO:0000256" key="2">
    <source>
        <dbReference type="SAM" id="MobiDB-lite"/>
    </source>
</evidence>
<dbReference type="InterPro" id="IPR041522">
    <property type="entry name" value="CdaR_GGDEF"/>
</dbReference>
<feature type="region of interest" description="Disordered" evidence="2">
    <location>
        <begin position="1"/>
        <end position="34"/>
    </location>
</feature>
<evidence type="ECO:0000259" key="5">
    <source>
        <dbReference type="Pfam" id="PF17853"/>
    </source>
</evidence>
<protein>
    <submittedName>
        <fullName evidence="6">Purine catabolism PurC domain protein</fullName>
    </submittedName>
</protein>
<feature type="domain" description="Purine catabolism PurC-like" evidence="3">
    <location>
        <begin position="46"/>
        <end position="165"/>
    </location>
</feature>
<dbReference type="InterPro" id="IPR042070">
    <property type="entry name" value="PucR_C-HTH_sf"/>
</dbReference>
<dbReference type="Proteomes" id="UP000008221">
    <property type="component" value="Chromosome"/>
</dbReference>
<evidence type="ECO:0000259" key="4">
    <source>
        <dbReference type="Pfam" id="PF13556"/>
    </source>
</evidence>
<evidence type="ECO:0000313" key="7">
    <source>
        <dbReference type="Proteomes" id="UP000008221"/>
    </source>
</evidence>
<reference evidence="6 7" key="1">
    <citation type="journal article" date="2009" name="Genome Res.">
        <title>Complete genome of the cellulolytic thermophile Acidothermus cellulolyticus 11B provides insights into its ecophysiological and evolutionary adaptations.</title>
        <authorList>
            <person name="Barabote R.D."/>
            <person name="Xie G."/>
            <person name="Leu D.H."/>
            <person name="Normand P."/>
            <person name="Necsulea A."/>
            <person name="Daubin V."/>
            <person name="Medigue C."/>
            <person name="Adney W.S."/>
            <person name="Xu X.C."/>
            <person name="Lapidus A."/>
            <person name="Parales R.E."/>
            <person name="Detter C."/>
            <person name="Pujic P."/>
            <person name="Bruce D."/>
            <person name="Lavire C."/>
            <person name="Challacombe J.F."/>
            <person name="Brettin T.S."/>
            <person name="Berry A.M."/>
        </authorList>
    </citation>
    <scope>NUCLEOTIDE SEQUENCE [LARGE SCALE GENOMIC DNA]</scope>
    <source>
        <strain evidence="7">ATCC 43068 / DSM 8971 / 11B</strain>
    </source>
</reference>
<dbReference type="STRING" id="351607.Acel_1633"/>
<dbReference type="Pfam" id="PF17853">
    <property type="entry name" value="GGDEF_2"/>
    <property type="match status" value="1"/>
</dbReference>
<dbReference type="InterPro" id="IPR025736">
    <property type="entry name" value="PucR_C-HTH_dom"/>
</dbReference>
<feature type="domain" description="CdaR GGDEF-like" evidence="5">
    <location>
        <begin position="333"/>
        <end position="456"/>
    </location>
</feature>
<dbReference type="Pfam" id="PF07905">
    <property type="entry name" value="PucR"/>
    <property type="match status" value="1"/>
</dbReference>
<name>A0LVE5_ACIC1</name>
<proteinExistence type="inferred from homology"/>
<evidence type="ECO:0000256" key="1">
    <source>
        <dbReference type="ARBA" id="ARBA00006754"/>
    </source>
</evidence>
<organism evidence="6 7">
    <name type="scientific">Acidothermus cellulolyticus (strain ATCC 43068 / DSM 8971 / 11B)</name>
    <dbReference type="NCBI Taxonomy" id="351607"/>
    <lineage>
        <taxon>Bacteria</taxon>
        <taxon>Bacillati</taxon>
        <taxon>Actinomycetota</taxon>
        <taxon>Actinomycetes</taxon>
        <taxon>Acidothermales</taxon>
        <taxon>Acidothermaceae</taxon>
        <taxon>Acidothermus</taxon>
    </lineage>
</organism>
<dbReference type="Pfam" id="PF13556">
    <property type="entry name" value="HTH_30"/>
    <property type="match status" value="1"/>
</dbReference>